<proteinExistence type="inferred from homology"/>
<keyword evidence="8" id="KW-0299">Galactose metabolism</keyword>
<feature type="domain" description="NAD-dependent epimerase/dehydratase" evidence="12">
    <location>
        <begin position="3"/>
        <end position="247"/>
    </location>
</feature>
<evidence type="ECO:0000313" key="13">
    <source>
        <dbReference type="EMBL" id="RDJ20299.1"/>
    </source>
</evidence>
<dbReference type="AlphaFoldDB" id="A0A370KZ70"/>
<evidence type="ECO:0000256" key="7">
    <source>
        <dbReference type="ARBA" id="ARBA00023027"/>
    </source>
</evidence>
<comment type="caution">
    <text evidence="13">The sequence shown here is derived from an EMBL/GenBank/DDBJ whole genome shotgun (WGS) entry which is preliminary data.</text>
</comment>
<dbReference type="OrthoDB" id="7352636at2"/>
<keyword evidence="14" id="KW-1185">Reference proteome</keyword>
<dbReference type="GO" id="GO:0005829">
    <property type="term" value="C:cytosol"/>
    <property type="evidence" value="ECO:0007669"/>
    <property type="project" value="TreeGrafter"/>
</dbReference>
<organism evidence="13 14">
    <name type="scientific">Bosea caraganae</name>
    <dbReference type="NCBI Taxonomy" id="2763117"/>
    <lineage>
        <taxon>Bacteria</taxon>
        <taxon>Pseudomonadati</taxon>
        <taxon>Pseudomonadota</taxon>
        <taxon>Alphaproteobacteria</taxon>
        <taxon>Hyphomicrobiales</taxon>
        <taxon>Boseaceae</taxon>
        <taxon>Bosea</taxon>
    </lineage>
</organism>
<evidence type="ECO:0000313" key="14">
    <source>
        <dbReference type="Proteomes" id="UP000255207"/>
    </source>
</evidence>
<dbReference type="PANTHER" id="PTHR43725:SF47">
    <property type="entry name" value="UDP-GLUCOSE 4-EPIMERASE"/>
    <property type="match status" value="1"/>
</dbReference>
<evidence type="ECO:0000259" key="12">
    <source>
        <dbReference type="Pfam" id="PF01370"/>
    </source>
</evidence>
<dbReference type="InterPro" id="IPR001509">
    <property type="entry name" value="Epimerase_deHydtase"/>
</dbReference>
<dbReference type="SUPFAM" id="SSF51735">
    <property type="entry name" value="NAD(P)-binding Rossmann-fold domains"/>
    <property type="match status" value="1"/>
</dbReference>
<reference evidence="14" key="1">
    <citation type="submission" date="2018-07" db="EMBL/GenBank/DDBJ databases">
        <authorList>
            <person name="Safronova V.I."/>
            <person name="Chirak E.R."/>
            <person name="Sazanova A.L."/>
        </authorList>
    </citation>
    <scope>NUCLEOTIDE SEQUENCE [LARGE SCALE GENOMIC DNA]</scope>
    <source>
        <strain evidence="14">RCAM04685</strain>
    </source>
</reference>
<dbReference type="EC" id="5.1.3.2" evidence="5"/>
<evidence type="ECO:0000256" key="5">
    <source>
        <dbReference type="ARBA" id="ARBA00013189"/>
    </source>
</evidence>
<dbReference type="InterPro" id="IPR036291">
    <property type="entry name" value="NAD(P)-bd_dom_sf"/>
</dbReference>
<comment type="catalytic activity">
    <reaction evidence="1">
        <text>UDP-alpha-D-glucose = UDP-alpha-D-galactose</text>
        <dbReference type="Rhea" id="RHEA:22168"/>
        <dbReference type="ChEBI" id="CHEBI:58885"/>
        <dbReference type="ChEBI" id="CHEBI:66914"/>
        <dbReference type="EC" id="5.1.3.2"/>
    </reaction>
</comment>
<dbReference type="Gene3D" id="3.40.50.720">
    <property type="entry name" value="NAD(P)-binding Rossmann-like Domain"/>
    <property type="match status" value="1"/>
</dbReference>
<evidence type="ECO:0000256" key="1">
    <source>
        <dbReference type="ARBA" id="ARBA00000083"/>
    </source>
</evidence>
<evidence type="ECO:0000256" key="8">
    <source>
        <dbReference type="ARBA" id="ARBA00023144"/>
    </source>
</evidence>
<comment type="pathway">
    <text evidence="3">Carbohydrate metabolism; galactose metabolism.</text>
</comment>
<accession>A0A370KZ70</accession>
<keyword evidence="9" id="KW-0413">Isomerase</keyword>
<dbReference type="Proteomes" id="UP000255207">
    <property type="component" value="Unassembled WGS sequence"/>
</dbReference>
<dbReference type="GO" id="GO:0003978">
    <property type="term" value="F:UDP-glucose 4-epimerase activity"/>
    <property type="evidence" value="ECO:0007669"/>
    <property type="project" value="UniProtKB-EC"/>
</dbReference>
<protein>
    <recommendedName>
        <fullName evidence="6">UDP-glucose 4-epimerase</fullName>
        <ecNumber evidence="5">5.1.3.2</ecNumber>
    </recommendedName>
    <alternativeName>
        <fullName evidence="11">Galactowaldenase</fullName>
    </alternativeName>
    <alternativeName>
        <fullName evidence="10">UDP-galactose 4-epimerase</fullName>
    </alternativeName>
</protein>
<dbReference type="Pfam" id="PF01370">
    <property type="entry name" value="Epimerase"/>
    <property type="match status" value="1"/>
</dbReference>
<dbReference type="RefSeq" id="WP_114832105.1">
    <property type="nucleotide sequence ID" value="NZ_QQTO01000027.1"/>
</dbReference>
<gene>
    <name evidence="13" type="ORF">DWE98_25400</name>
</gene>
<comment type="similarity">
    <text evidence="4">Belongs to the NAD(P)-dependent epimerase/dehydratase family.</text>
</comment>
<dbReference type="EMBL" id="QQTP01000020">
    <property type="protein sequence ID" value="RDJ20299.1"/>
    <property type="molecule type" value="Genomic_DNA"/>
</dbReference>
<comment type="cofactor">
    <cofactor evidence="2">
        <name>NAD(+)</name>
        <dbReference type="ChEBI" id="CHEBI:57540"/>
    </cofactor>
</comment>
<evidence type="ECO:0000256" key="11">
    <source>
        <dbReference type="ARBA" id="ARBA00033067"/>
    </source>
</evidence>
<evidence type="ECO:0000256" key="2">
    <source>
        <dbReference type="ARBA" id="ARBA00001911"/>
    </source>
</evidence>
<dbReference type="GO" id="GO:0006012">
    <property type="term" value="P:galactose metabolic process"/>
    <property type="evidence" value="ECO:0007669"/>
    <property type="project" value="UniProtKB-KW"/>
</dbReference>
<keyword evidence="7" id="KW-0520">NAD</keyword>
<name>A0A370KZ70_9HYPH</name>
<dbReference type="PANTHER" id="PTHR43725">
    <property type="entry name" value="UDP-GLUCOSE 4-EPIMERASE"/>
    <property type="match status" value="1"/>
</dbReference>
<evidence type="ECO:0000256" key="4">
    <source>
        <dbReference type="ARBA" id="ARBA00007637"/>
    </source>
</evidence>
<evidence type="ECO:0000256" key="9">
    <source>
        <dbReference type="ARBA" id="ARBA00023235"/>
    </source>
</evidence>
<evidence type="ECO:0000256" key="6">
    <source>
        <dbReference type="ARBA" id="ARBA00018569"/>
    </source>
</evidence>
<evidence type="ECO:0000256" key="3">
    <source>
        <dbReference type="ARBA" id="ARBA00004947"/>
    </source>
</evidence>
<sequence length="320" mass="34907">MKIFITGGTGFIGSHTARALLDIGCDVTVTRFGEWDRPDFLSRDVDRLSIVDLNLNDVDATCAALREARPDNILHLAVPARFGLAPIEEMALSFNATIGLMSAALQARVPHVTIASSLVVYRGIDPNTGPFNETALVPLAATNPLEADKRLDEVVAAFLTHSKAVKVIRARLGVTWGPLYQSMLNAPSRLARLALGRYDVDVSASTPDPRDAHPDDHYDLLYVRDCAKALAALLTQPTLRHEVYNVGSGRMTRYADLVTAICRAAGVPDIPLNVVQRPAINAPLGYMDPSRLCEETGFRPAYDLDAAAHDYVDWLRNHKA</sequence>
<evidence type="ECO:0000256" key="10">
    <source>
        <dbReference type="ARBA" id="ARBA00031367"/>
    </source>
</evidence>
<keyword evidence="8" id="KW-0119">Carbohydrate metabolism</keyword>